<dbReference type="PRINTS" id="PR00468">
    <property type="entry name" value="PLTLPOXGNASE"/>
</dbReference>
<dbReference type="InterPro" id="IPR000907">
    <property type="entry name" value="LipOase"/>
</dbReference>
<evidence type="ECO:0000256" key="5">
    <source>
        <dbReference type="ARBA" id="ARBA00022490"/>
    </source>
</evidence>
<dbReference type="EC" id="1.13.11.-" evidence="17"/>
<dbReference type="FunFam" id="2.60.60.20:FF:000015">
    <property type="entry name" value="Lipoxygenase"/>
    <property type="match status" value="1"/>
</dbReference>
<dbReference type="GO" id="GO:0006633">
    <property type="term" value="P:fatty acid biosynthetic process"/>
    <property type="evidence" value="ECO:0007669"/>
    <property type="project" value="UniProtKB-KW"/>
</dbReference>
<evidence type="ECO:0000256" key="10">
    <source>
        <dbReference type="ARBA" id="ARBA00022964"/>
    </source>
</evidence>
<evidence type="ECO:0000256" key="7">
    <source>
        <dbReference type="ARBA" id="ARBA00022723"/>
    </source>
</evidence>
<keyword evidence="6 17" id="KW-0444">Lipid biosynthesis</keyword>
<dbReference type="GO" id="GO:0031408">
    <property type="term" value="P:oxylipin biosynthetic process"/>
    <property type="evidence" value="ECO:0007669"/>
    <property type="project" value="UniProtKB-UniRule"/>
</dbReference>
<dbReference type="UniPathway" id="UPA00382"/>
<comment type="cofactor">
    <cofactor evidence="1 16">
        <name>Fe cation</name>
        <dbReference type="ChEBI" id="CHEBI:24875"/>
    </cofactor>
</comment>
<evidence type="ECO:0000256" key="6">
    <source>
        <dbReference type="ARBA" id="ARBA00022516"/>
    </source>
</evidence>
<evidence type="ECO:0000256" key="15">
    <source>
        <dbReference type="PROSITE-ProRule" id="PRU00152"/>
    </source>
</evidence>
<sequence>MNICPTLHSLPPYKYPKPLFHSFQTKPTFNLSSHINYFFIHKHIHCFLLWNPASLLKMLHNLVGAITGHNNGGSTKQITGTVVLMKKNVLDFNDFNASVLDRVHELLGQRVSLQLISAVNADSENGLKGKLGKPAYLEDWITTITPLTAGDSAYKVTFDWEDEIGVPGAILIKNNHHSQFYLKTITLEDVPGEGTVRFVCNSWVYPVEKYTKDRVFFVNKTYLPSETPLPLQKYREDELVHLRGDGKGELQEYDRVYDYAYYNDLGNPDKGPDYARPTLGGSSEYPYPRRGRTGRAPTESDPSSESRIPLLMSLDIYVPRDERFGHLKMSDFLAYALKSIAQFIRPELEAVFDKTPNEFDSFEDVLKLYEGGIPLPEGFLKDIGDNIPLEMIKEIFRTDGAEFLRFPTPEVIKKNRLAWRTDEEFAREMLAGVNPVNISLLQTFPPASTLDPKVYGDQSSKITEEHIKNNLDGLTVEEALKSNKLFLLDHHDALMPYVRRINSNTSSKIYASRTLLFLKSDGTLKPLVIELSLPHPDGDQLGRISSVFTPAEEGVESSIWHLAKAYVAVNDSGVHQLISHWLNTHAVCEPVVIATNRQLSVVHPIYKLLHPHFRDTMNINALARQILINAGGILETTVFPARYAMEMSSVVYKNWVFPEQALPADLIKRGMAVKDESSPHGLRLLIQDYPYGVDGIEIWFAIRNWVEDYCSFYYKTDDIVQKDTELQSWWKELVEEGHGDKKDEPWWPKMQTREELIETCTIIIWTSSALHAAVNFGQYPYAGYLPCRPTASRRFMPEKGTPEYDELESNPDKAFLKTITAQFQTVLGIALIEILSRHSTDEVYLGQTDTPNWTSDAKALEAFDRFGKKLAEIEEKITNLNNDENLKNRVGKVEMPYTLLYPTGESGIAGKGIPNSVSI</sequence>
<feature type="region of interest" description="Disordered" evidence="18">
    <location>
        <begin position="268"/>
        <end position="306"/>
    </location>
</feature>
<dbReference type="InterPro" id="IPR020834">
    <property type="entry name" value="LipOase_CS"/>
</dbReference>
<dbReference type="SMART" id="SM00308">
    <property type="entry name" value="LH2"/>
    <property type="match status" value="1"/>
</dbReference>
<dbReference type="PROSITE" id="PS51393">
    <property type="entry name" value="LIPOXYGENASE_3"/>
    <property type="match status" value="1"/>
</dbReference>
<dbReference type="Gramene" id="PRQ42208">
    <property type="protein sequence ID" value="PRQ42208"/>
    <property type="gene ID" value="RchiOBHm_Chr3g0455111"/>
</dbReference>
<dbReference type="PROSITE" id="PS50095">
    <property type="entry name" value="PLAT"/>
    <property type="match status" value="1"/>
</dbReference>
<keyword evidence="22" id="KW-1185">Reference proteome</keyword>
<evidence type="ECO:0000256" key="13">
    <source>
        <dbReference type="ARBA" id="ARBA00023098"/>
    </source>
</evidence>
<dbReference type="InterPro" id="IPR013819">
    <property type="entry name" value="LipOase_C"/>
</dbReference>
<comment type="subcellular location">
    <subcellularLocation>
        <location evidence="2">Cytoplasm</location>
    </subcellularLocation>
</comment>
<evidence type="ECO:0000256" key="12">
    <source>
        <dbReference type="ARBA" id="ARBA00023004"/>
    </source>
</evidence>
<comment type="function">
    <text evidence="17">Plant lipoxygenase may be involved in a number of diverse aspects of plant physiology including growth and development, pest resistance, and senescence or responses to wounding.</text>
</comment>
<dbReference type="Proteomes" id="UP000238479">
    <property type="component" value="Chromosome 3"/>
</dbReference>
<evidence type="ECO:0000256" key="11">
    <source>
        <dbReference type="ARBA" id="ARBA00023002"/>
    </source>
</evidence>
<dbReference type="SUPFAM" id="SSF49723">
    <property type="entry name" value="Lipase/lipooxygenase domain (PLAT/LH2 domain)"/>
    <property type="match status" value="1"/>
</dbReference>
<keyword evidence="11 16" id="KW-0560">Oxidoreductase</keyword>
<proteinExistence type="inferred from homology"/>
<accession>A0A2P6R6Z5</accession>
<dbReference type="PANTHER" id="PTHR11771">
    <property type="entry name" value="LIPOXYGENASE"/>
    <property type="match status" value="1"/>
</dbReference>
<evidence type="ECO:0000256" key="16">
    <source>
        <dbReference type="RuleBase" id="RU003974"/>
    </source>
</evidence>
<evidence type="ECO:0000256" key="1">
    <source>
        <dbReference type="ARBA" id="ARBA00001962"/>
    </source>
</evidence>
<reference evidence="21 22" key="1">
    <citation type="journal article" date="2018" name="Nat. Genet.">
        <title>The Rosa genome provides new insights in the design of modern roses.</title>
        <authorList>
            <person name="Bendahmane M."/>
        </authorList>
    </citation>
    <scope>NUCLEOTIDE SEQUENCE [LARGE SCALE GENOMIC DNA]</scope>
    <source>
        <strain evidence="22">cv. Old Blush</strain>
    </source>
</reference>
<protein>
    <recommendedName>
        <fullName evidence="17">Lipoxygenase</fullName>
        <ecNumber evidence="17">1.13.11.-</ecNumber>
    </recommendedName>
</protein>
<dbReference type="Gene3D" id="4.10.375.10">
    <property type="entry name" value="Lipoxygenase-1, Domain 2"/>
    <property type="match status" value="1"/>
</dbReference>
<dbReference type="PRINTS" id="PR00087">
    <property type="entry name" value="LIPOXYGENASE"/>
</dbReference>
<comment type="caution">
    <text evidence="15">Lacks conserved residue(s) required for the propagation of feature annotation.</text>
</comment>
<evidence type="ECO:0000313" key="21">
    <source>
        <dbReference type="EMBL" id="PRQ42208.1"/>
    </source>
</evidence>
<evidence type="ECO:0000256" key="14">
    <source>
        <dbReference type="ARBA" id="ARBA00023160"/>
    </source>
</evidence>
<evidence type="ECO:0000256" key="17">
    <source>
        <dbReference type="RuleBase" id="RU003975"/>
    </source>
</evidence>
<keyword evidence="7 16" id="KW-0479">Metal-binding</keyword>
<evidence type="ECO:0000256" key="9">
    <source>
        <dbReference type="ARBA" id="ARBA00022832"/>
    </source>
</evidence>
<keyword evidence="8 17" id="KW-0925">Oxylipin biosynthesis</keyword>
<dbReference type="FunFam" id="4.10.375.10:FF:000001">
    <property type="entry name" value="Lipoxygenase"/>
    <property type="match status" value="1"/>
</dbReference>
<dbReference type="PROSITE" id="PS00081">
    <property type="entry name" value="LIPOXYGENASE_2"/>
    <property type="match status" value="1"/>
</dbReference>
<name>A0A2P6R6Z5_ROSCH</name>
<dbReference type="GO" id="GO:0034440">
    <property type="term" value="P:lipid oxidation"/>
    <property type="evidence" value="ECO:0007669"/>
    <property type="project" value="InterPro"/>
</dbReference>
<gene>
    <name evidence="21" type="ORF">RchiOBHm_Chr3g0455111</name>
</gene>
<feature type="domain" description="Lipoxygenase" evidence="20">
    <location>
        <begin position="221"/>
        <end position="919"/>
    </location>
</feature>
<evidence type="ECO:0000259" key="19">
    <source>
        <dbReference type="PROSITE" id="PS50095"/>
    </source>
</evidence>
<dbReference type="InterPro" id="IPR001024">
    <property type="entry name" value="PLAT/LH2_dom"/>
</dbReference>
<evidence type="ECO:0000256" key="18">
    <source>
        <dbReference type="SAM" id="MobiDB-lite"/>
    </source>
</evidence>
<dbReference type="InterPro" id="IPR001246">
    <property type="entry name" value="LipOase_plant"/>
</dbReference>
<keyword evidence="13" id="KW-0443">Lipid metabolism</keyword>
<organism evidence="21 22">
    <name type="scientific">Rosa chinensis</name>
    <name type="common">China rose</name>
    <dbReference type="NCBI Taxonomy" id="74649"/>
    <lineage>
        <taxon>Eukaryota</taxon>
        <taxon>Viridiplantae</taxon>
        <taxon>Streptophyta</taxon>
        <taxon>Embryophyta</taxon>
        <taxon>Tracheophyta</taxon>
        <taxon>Spermatophyta</taxon>
        <taxon>Magnoliopsida</taxon>
        <taxon>eudicotyledons</taxon>
        <taxon>Gunneridae</taxon>
        <taxon>Pentapetalae</taxon>
        <taxon>rosids</taxon>
        <taxon>fabids</taxon>
        <taxon>Rosales</taxon>
        <taxon>Rosaceae</taxon>
        <taxon>Rosoideae</taxon>
        <taxon>Rosoideae incertae sedis</taxon>
        <taxon>Rosa</taxon>
    </lineage>
</organism>
<dbReference type="FunFam" id="3.10.450.60:FF:000002">
    <property type="entry name" value="Lipoxygenase"/>
    <property type="match status" value="1"/>
</dbReference>
<dbReference type="InterPro" id="IPR036392">
    <property type="entry name" value="PLAT/LH2_dom_sf"/>
</dbReference>
<dbReference type="InterPro" id="IPR042057">
    <property type="entry name" value="Lipoxy_PLAT/LH2"/>
</dbReference>
<dbReference type="FunFam" id="1.20.245.10:FF:000002">
    <property type="entry name" value="Lipoxygenase"/>
    <property type="match status" value="1"/>
</dbReference>
<dbReference type="OMA" id="EDWITTF"/>
<keyword evidence="12 16" id="KW-0408">Iron</keyword>
<dbReference type="AlphaFoldDB" id="A0A2P6R6Z5"/>
<evidence type="ECO:0000313" key="22">
    <source>
        <dbReference type="Proteomes" id="UP000238479"/>
    </source>
</evidence>
<keyword evidence="5" id="KW-0963">Cytoplasm</keyword>
<dbReference type="STRING" id="74649.A0A2P6R6Z5"/>
<dbReference type="Gene3D" id="4.10.372.10">
    <property type="entry name" value="Lipoxygenase-1, Domain 3"/>
    <property type="match status" value="1"/>
</dbReference>
<dbReference type="PROSITE" id="PS00711">
    <property type="entry name" value="LIPOXYGENASE_1"/>
    <property type="match status" value="1"/>
</dbReference>
<feature type="domain" description="PLAT" evidence="19">
    <location>
        <begin position="93"/>
        <end position="218"/>
    </location>
</feature>
<dbReference type="EMBL" id="PDCK01000041">
    <property type="protein sequence ID" value="PRQ42208.1"/>
    <property type="molecule type" value="Genomic_DNA"/>
</dbReference>
<comment type="subunit">
    <text evidence="4">Monomer.</text>
</comment>
<dbReference type="InterPro" id="IPR036226">
    <property type="entry name" value="LipOase_C_sf"/>
</dbReference>
<comment type="similarity">
    <text evidence="3 16">Belongs to the lipoxygenase family.</text>
</comment>
<comment type="pathway">
    <text evidence="17">Lipid metabolism; oxylipin biosynthesis.</text>
</comment>
<dbReference type="Gene3D" id="3.10.450.60">
    <property type="match status" value="1"/>
</dbReference>
<dbReference type="Gene3D" id="1.20.245.10">
    <property type="entry name" value="Lipoxygenase-1, Domain 5"/>
    <property type="match status" value="1"/>
</dbReference>
<comment type="caution">
    <text evidence="21">The sequence shown here is derived from an EMBL/GenBank/DDBJ whole genome shotgun (WGS) entry which is preliminary data.</text>
</comment>
<dbReference type="Gene3D" id="2.60.60.20">
    <property type="entry name" value="PLAT/LH2 domain"/>
    <property type="match status" value="1"/>
</dbReference>
<dbReference type="GO" id="GO:0016702">
    <property type="term" value="F:oxidoreductase activity, acting on single donors with incorporation of molecular oxygen, incorporation of two atoms of oxygen"/>
    <property type="evidence" value="ECO:0007669"/>
    <property type="project" value="InterPro"/>
</dbReference>
<dbReference type="CDD" id="cd01751">
    <property type="entry name" value="PLAT_LH2"/>
    <property type="match status" value="1"/>
</dbReference>
<dbReference type="FunFam" id="4.10.372.10:FF:000001">
    <property type="entry name" value="Lipoxygenase"/>
    <property type="match status" value="1"/>
</dbReference>
<dbReference type="SUPFAM" id="SSF48484">
    <property type="entry name" value="Lipoxigenase"/>
    <property type="match status" value="1"/>
</dbReference>
<dbReference type="Pfam" id="PF00305">
    <property type="entry name" value="Lipoxygenase"/>
    <property type="match status" value="1"/>
</dbReference>
<dbReference type="InterPro" id="IPR027433">
    <property type="entry name" value="Lipoxygenase_dom_3"/>
</dbReference>
<evidence type="ECO:0000259" key="20">
    <source>
        <dbReference type="PROSITE" id="PS51393"/>
    </source>
</evidence>
<keyword evidence="10 16" id="KW-0223">Dioxygenase</keyword>
<evidence type="ECO:0000256" key="3">
    <source>
        <dbReference type="ARBA" id="ARBA00009419"/>
    </source>
</evidence>
<evidence type="ECO:0000256" key="4">
    <source>
        <dbReference type="ARBA" id="ARBA00011245"/>
    </source>
</evidence>
<evidence type="ECO:0000256" key="8">
    <source>
        <dbReference type="ARBA" id="ARBA00022767"/>
    </source>
</evidence>
<dbReference type="GO" id="GO:0005737">
    <property type="term" value="C:cytoplasm"/>
    <property type="evidence" value="ECO:0007669"/>
    <property type="project" value="UniProtKB-SubCell"/>
</dbReference>
<keyword evidence="14 17" id="KW-0275">Fatty acid biosynthesis</keyword>
<keyword evidence="9" id="KW-0276">Fatty acid metabolism</keyword>
<dbReference type="InterPro" id="IPR020833">
    <property type="entry name" value="LipOase_Fe_BS"/>
</dbReference>
<evidence type="ECO:0000256" key="2">
    <source>
        <dbReference type="ARBA" id="ARBA00004496"/>
    </source>
</evidence>
<dbReference type="GO" id="GO:0005506">
    <property type="term" value="F:iron ion binding"/>
    <property type="evidence" value="ECO:0007669"/>
    <property type="project" value="UniProtKB-ARBA"/>
</dbReference>
<dbReference type="Pfam" id="PF01477">
    <property type="entry name" value="PLAT"/>
    <property type="match status" value="1"/>
</dbReference>